<proteinExistence type="inferred from homology"/>
<keyword evidence="3" id="KW-0175">Coiled coil</keyword>
<feature type="compositionally biased region" description="Polar residues" evidence="4">
    <location>
        <begin position="722"/>
        <end position="735"/>
    </location>
</feature>
<organism evidence="5">
    <name type="scientific">Melanopsichium pennsylvanicum 4</name>
    <dbReference type="NCBI Taxonomy" id="1398559"/>
    <lineage>
        <taxon>Eukaryota</taxon>
        <taxon>Fungi</taxon>
        <taxon>Dikarya</taxon>
        <taxon>Basidiomycota</taxon>
        <taxon>Ustilaginomycotina</taxon>
        <taxon>Ustilaginomycetes</taxon>
        <taxon>Ustilaginales</taxon>
        <taxon>Ustilaginaceae</taxon>
        <taxon>Melanopsichium</taxon>
    </lineage>
</organism>
<reference evidence="5" key="1">
    <citation type="journal article" date="2014" name="Genome Biol. Evol.">
        <title>Gene Loss Rather Than Gene Gain Is Associated with a Host Jump from Monocots to Dicots in the Smut Fungus Melanopsichium pennsylvanicum.</title>
        <authorList>
            <person name="Sharma R."/>
            <person name="Mishra B."/>
            <person name="Runge F."/>
            <person name="Thines M."/>
        </authorList>
    </citation>
    <scope>NUCLEOTIDE SEQUENCE</scope>
    <source>
        <strain evidence="5">4</strain>
    </source>
</reference>
<feature type="region of interest" description="Disordered" evidence="4">
    <location>
        <begin position="409"/>
        <end position="446"/>
    </location>
</feature>
<name>A0A077R8X5_9BASI</name>
<dbReference type="GO" id="GO:0000323">
    <property type="term" value="C:lytic vacuole"/>
    <property type="evidence" value="ECO:0007669"/>
    <property type="project" value="TreeGrafter"/>
</dbReference>
<feature type="compositionally biased region" description="Low complexity" evidence="4">
    <location>
        <begin position="435"/>
        <end position="446"/>
    </location>
</feature>
<dbReference type="PANTHER" id="PTHR15157">
    <property type="entry name" value="UV RADIATION RESISTANCE-ASSOCIATED GENE PROTEIN"/>
    <property type="match status" value="1"/>
</dbReference>
<feature type="compositionally biased region" description="Low complexity" evidence="4">
    <location>
        <begin position="812"/>
        <end position="826"/>
    </location>
</feature>
<dbReference type="GO" id="GO:0035493">
    <property type="term" value="P:SNARE complex assembly"/>
    <property type="evidence" value="ECO:0007669"/>
    <property type="project" value="TreeGrafter"/>
</dbReference>
<evidence type="ECO:0000256" key="2">
    <source>
        <dbReference type="ARBA" id="ARBA00013807"/>
    </source>
</evidence>
<dbReference type="PANTHER" id="PTHR15157:SF5">
    <property type="entry name" value="UV RADIATION RESISTANCE-ASSOCIATED GENE PROTEIN"/>
    <property type="match status" value="1"/>
</dbReference>
<evidence type="ECO:0000313" key="5">
    <source>
        <dbReference type="EMBL" id="CDI55691.1"/>
    </source>
</evidence>
<feature type="region of interest" description="Disordered" evidence="4">
    <location>
        <begin position="585"/>
        <end position="619"/>
    </location>
</feature>
<feature type="compositionally biased region" description="Basic and acidic residues" evidence="4">
    <location>
        <begin position="593"/>
        <end position="606"/>
    </location>
</feature>
<feature type="region of interest" description="Disordered" evidence="4">
    <location>
        <begin position="897"/>
        <end position="917"/>
    </location>
</feature>
<feature type="compositionally biased region" description="Polar residues" evidence="4">
    <location>
        <begin position="409"/>
        <end position="418"/>
    </location>
</feature>
<feature type="region of interest" description="Disordered" evidence="4">
    <location>
        <begin position="709"/>
        <end position="738"/>
    </location>
</feature>
<dbReference type="Pfam" id="PF10186">
    <property type="entry name" value="ATG14"/>
    <property type="match status" value="1"/>
</dbReference>
<sequence>MPCSSSSAFASRPSRPSQTPSRHSITTISSPPSNNVHPSIGPNHSSCAPAPAPALARTMLKHSATVPTSSPAATPSPSFIQPHACDNCHHIHTRFYCDPCLTSRIQAHHNEMRRLSLARDKAKASLDHIFFGSTHSRPHPPQSTCSPRDIPINIPTIDQSTLLPDPFDTTAPDSFSSSSHRSDPHLVLHPLIQLRAQRAAIISRVQNIHQCICESHQAHLQAKQQLSEKLAHIALRKQNLAKAWSALEGSSAPITPSAAHRSRIAAKSRWLSHPAADHIHTPLIYTDVYTHYEQQSHDPSAATITPPQESTHHQLGATLTRIRHSIALLHARATAVSTQLAVRRATLARQAFDLYNISPPATTSSASSISKPRQVDLPASSSVAQRISRLSELYIPGAFGLGHANSPSFATTAPSSNRDTARSPALHARRADDNSPSSASSSNWSISSLPLPLPSEARRYPRDTVNGAVTHAANLVQLLARYLGVALPFAIEQHKGRLAIRPDPLWDGGGGSSAKTLYLSSSAYAHITASHAAAARASKLNHLAESTIGLGASTLSTIESYIHLPSGTGLPWGLASAAAQSAKITSSPVNADTDSHRDHDRSEAHARTPSSSSSSSRSKSDQAAKSFVSALVMLSYNVAYLATKQGIQLDLVAAAANPLHLLNQIVHQSELGRQAHANYIRTSSIQDLSLPSLDYEQLAQILEPSNAAADGYKRGAPRHPKTNSSSASGTRQASARSLKPAKILEQSYVDVGEAAASVLNIQDPCSVPQKKTQQPSRRTAAPHQAVSDPKVALPKQSARPDVVSSLQKQRVGADARGASGASATSAQPPPSLDFLRQRGRDASKAENGVKSDSAVVKTEQKEPSEAQTLEVKVGPGAVIFNGVEVGVGNLEPGRHAASRALSGKSRKQSAEEGWDLL</sequence>
<feature type="region of interest" description="Disordered" evidence="4">
    <location>
        <begin position="361"/>
        <end position="380"/>
    </location>
</feature>
<feature type="region of interest" description="Disordered" evidence="4">
    <location>
        <begin position="1"/>
        <end position="51"/>
    </location>
</feature>
<dbReference type="InterPro" id="IPR018791">
    <property type="entry name" value="UV_resistance/autophagy_Atg14"/>
</dbReference>
<dbReference type="GO" id="GO:0000149">
    <property type="term" value="F:SNARE binding"/>
    <property type="evidence" value="ECO:0007669"/>
    <property type="project" value="TreeGrafter"/>
</dbReference>
<feature type="compositionally biased region" description="Basic and acidic residues" evidence="4">
    <location>
        <begin position="835"/>
        <end position="849"/>
    </location>
</feature>
<evidence type="ECO:0000256" key="3">
    <source>
        <dbReference type="ARBA" id="ARBA00023054"/>
    </source>
</evidence>
<protein>
    <recommendedName>
        <fullName evidence="2">Autophagy-related protein 14</fullName>
    </recommendedName>
</protein>
<dbReference type="GO" id="GO:0005768">
    <property type="term" value="C:endosome"/>
    <property type="evidence" value="ECO:0007669"/>
    <property type="project" value="TreeGrafter"/>
</dbReference>
<evidence type="ECO:0000256" key="4">
    <source>
        <dbReference type="SAM" id="MobiDB-lite"/>
    </source>
</evidence>
<evidence type="ECO:0000256" key="1">
    <source>
        <dbReference type="ARBA" id="ARBA00009574"/>
    </source>
</evidence>
<feature type="compositionally biased region" description="Polar residues" evidence="4">
    <location>
        <begin position="25"/>
        <end position="46"/>
    </location>
</feature>
<feature type="compositionally biased region" description="Low complexity" evidence="4">
    <location>
        <begin position="1"/>
        <end position="24"/>
    </location>
</feature>
<dbReference type="EMBL" id="HG529660">
    <property type="protein sequence ID" value="CDI55691.1"/>
    <property type="molecule type" value="Genomic_DNA"/>
</dbReference>
<feature type="region of interest" description="Disordered" evidence="4">
    <location>
        <begin position="766"/>
        <end position="866"/>
    </location>
</feature>
<comment type="similarity">
    <text evidence="1">Belongs to the ATG14 family.</text>
</comment>
<dbReference type="GO" id="GO:0032991">
    <property type="term" value="C:protein-containing complex"/>
    <property type="evidence" value="ECO:0007669"/>
    <property type="project" value="UniProtKB-ARBA"/>
</dbReference>
<dbReference type="AlphaFoldDB" id="A0A077R8X5"/>
<feature type="compositionally biased region" description="Low complexity" evidence="4">
    <location>
        <begin position="361"/>
        <end position="370"/>
    </location>
</feature>
<accession>A0A077R8X5</accession>